<reference evidence="2" key="1">
    <citation type="submission" date="2019-11" db="EMBL/GenBank/DDBJ databases">
        <title>Leishmania tarentolae CDS.</title>
        <authorList>
            <person name="Goto Y."/>
            <person name="Yamagishi J."/>
        </authorList>
    </citation>
    <scope>NUCLEOTIDE SEQUENCE [LARGE SCALE GENOMIC DNA]</scope>
    <source>
        <strain evidence="2">Parrot Tar II</strain>
    </source>
</reference>
<evidence type="ECO:0000313" key="2">
    <source>
        <dbReference type="EMBL" id="GET85808.1"/>
    </source>
</evidence>
<dbReference type="EMBL" id="BLBS01000006">
    <property type="protein sequence ID" value="GET85808.1"/>
    <property type="molecule type" value="Genomic_DNA"/>
</dbReference>
<dbReference type="VEuPathDB" id="TriTrypDB:LtaPh_0507900"/>
<dbReference type="Proteomes" id="UP000419144">
    <property type="component" value="Unassembled WGS sequence"/>
</dbReference>
<evidence type="ECO:0000256" key="1">
    <source>
        <dbReference type="SAM" id="MobiDB-lite"/>
    </source>
</evidence>
<feature type="compositionally biased region" description="Polar residues" evidence="1">
    <location>
        <begin position="22"/>
        <end position="34"/>
    </location>
</feature>
<feature type="compositionally biased region" description="Polar residues" evidence="1">
    <location>
        <begin position="209"/>
        <end position="218"/>
    </location>
</feature>
<feature type="compositionally biased region" description="Low complexity" evidence="1">
    <location>
        <begin position="394"/>
        <end position="421"/>
    </location>
</feature>
<feature type="compositionally biased region" description="Polar residues" evidence="1">
    <location>
        <begin position="632"/>
        <end position="644"/>
    </location>
</feature>
<feature type="compositionally biased region" description="Polar residues" evidence="1">
    <location>
        <begin position="937"/>
        <end position="946"/>
    </location>
</feature>
<feature type="compositionally biased region" description="Low complexity" evidence="1">
    <location>
        <begin position="309"/>
        <end position="318"/>
    </location>
</feature>
<feature type="region of interest" description="Disordered" evidence="1">
    <location>
        <begin position="631"/>
        <end position="661"/>
    </location>
</feature>
<name>A0A640K943_LEITA</name>
<feature type="compositionally biased region" description="Polar residues" evidence="1">
    <location>
        <begin position="829"/>
        <end position="849"/>
    </location>
</feature>
<feature type="compositionally biased region" description="Polar residues" evidence="1">
    <location>
        <begin position="77"/>
        <end position="89"/>
    </location>
</feature>
<feature type="compositionally biased region" description="Low complexity" evidence="1">
    <location>
        <begin position="680"/>
        <end position="696"/>
    </location>
</feature>
<organism evidence="2 3">
    <name type="scientific">Leishmania tarentolae</name>
    <name type="common">Sauroleishmania tarentolae</name>
    <dbReference type="NCBI Taxonomy" id="5689"/>
    <lineage>
        <taxon>Eukaryota</taxon>
        <taxon>Discoba</taxon>
        <taxon>Euglenozoa</taxon>
        <taxon>Kinetoplastea</taxon>
        <taxon>Metakinetoplastina</taxon>
        <taxon>Trypanosomatida</taxon>
        <taxon>Trypanosomatidae</taxon>
        <taxon>Leishmaniinae</taxon>
        <taxon>Leishmania</taxon>
        <taxon>lizard Leishmania</taxon>
    </lineage>
</organism>
<feature type="compositionally biased region" description="Low complexity" evidence="1">
    <location>
        <begin position="494"/>
        <end position="514"/>
    </location>
</feature>
<feature type="compositionally biased region" description="Basic and acidic residues" evidence="1">
    <location>
        <begin position="852"/>
        <end position="866"/>
    </location>
</feature>
<feature type="compositionally biased region" description="Low complexity" evidence="1">
    <location>
        <begin position="806"/>
        <end position="824"/>
    </location>
</feature>
<feature type="region of interest" description="Disordered" evidence="1">
    <location>
        <begin position="745"/>
        <end position="946"/>
    </location>
</feature>
<feature type="compositionally biased region" description="Polar residues" evidence="1">
    <location>
        <begin position="432"/>
        <end position="448"/>
    </location>
</feature>
<accession>A0A640K943</accession>
<sequence length="1110" mass="113184">MHEPATVVVSAVTLVRCRVHSRSSTSAPAGTSPQRWDGHASHWPCVGRPTAATACRPSPQPRRSRSASSGMRGADNNPKSVYFQPTPTLRNVGIGGPSPFSAEQLAMPRRPHPRVPGGPSGDAVSGSGCAQSGQTTAKVAATARASVYQRAPPLQLVRPAGLYRSATTATGTATSGGGGTASTAMAASIFPGAAAAQDRLQLPRRSKLTRTPSATTMQQRRRTQSAGSIGGGGITPRNAGGAAFASPPKRRASVSSHRDGAEGAMGGSTARAASRRPRSSTSACTFAVYTTGGASSGKSLPGRREPLNAGDGAPALVVAGGGAVPHKSVRRSGSAPVHRHRRLSNSSHAGRAVPGGVLSEAPRIADGSGTPAVAPSSLVRSTSVGSVHQQRSHAAAAAATEDGNVSAAASASVAESSNSVNRLSAPRRSQSRDGTSGTARSNVARQSVRSSLHTAAASAAARAPSTGTAPTARRPNADATRLTISGTGGPRARPVVSTAAGAATPAATSGAAGPRRLADRKPREGVSSNTVSVSHASMMSMEESKAFLQDFQRMNDRELALFGKLLATVASEQQKRRDVGIVRDASPTVNEAEATGPVDKASGDGEAGIAPPTGAVASADDVTVWTCKRAISSPSDQPRQSEQGSAIPLPGTPGEPAAVEPPTLHADEKLIVVMRRSSRHSASLHAPRPSSASGSEAPPPPTQQEQEHKQVMPQLQLGQLTHRADVSEENGRSHVAATAHAFVQSSPTHHQYHQQKKQCTVTGTAAGGPGSSSAVALHCASRSPSPTPPPAALARGGKENSHQTCSLHSASSSPVPASPFSKAAGARALQQQQKLETLTSAQADRSSSGKLRPRDATDVNASEHRTATLAARKVAMETMRTSTRTSRQAPPSSIGAATTTAGTVEWEAARNRPSSSASGCARRSERRRCGANDGAHTPSSSSMPLRQLSVESYTDIMRSCSPTLLEGLHESNGGSGRVATLKREKMSLEGPCAAGASASSLSSVAEAAAPLAALKRAKELAAELAAAARARAVSADKSSATMMLTSFTPPSTFSADSPTSGSTSMGRVSSGGYAAGAASEICGVRLTAAQLQLLIDSSRSQANYARYQPP</sequence>
<feature type="region of interest" description="Disordered" evidence="1">
    <location>
        <begin position="677"/>
        <end position="710"/>
    </location>
</feature>
<feature type="region of interest" description="Disordered" evidence="1">
    <location>
        <begin position="20"/>
        <end position="131"/>
    </location>
</feature>
<dbReference type="AlphaFoldDB" id="A0A640K943"/>
<feature type="compositionally biased region" description="Low complexity" evidence="1">
    <location>
        <begin position="449"/>
        <end position="474"/>
    </location>
</feature>
<feature type="compositionally biased region" description="Low complexity" evidence="1">
    <location>
        <begin position="771"/>
        <end position="784"/>
    </location>
</feature>
<protein>
    <submittedName>
        <fullName evidence="2">Uncharacterized protein</fullName>
    </submittedName>
</protein>
<feature type="compositionally biased region" description="Polar residues" evidence="1">
    <location>
        <begin position="378"/>
        <end position="389"/>
    </location>
</feature>
<gene>
    <name evidence="2" type="ORF">LtaPh_0507900</name>
</gene>
<evidence type="ECO:0000313" key="3">
    <source>
        <dbReference type="Proteomes" id="UP000419144"/>
    </source>
</evidence>
<dbReference type="OrthoDB" id="267946at2759"/>
<keyword evidence="3" id="KW-1185">Reference proteome</keyword>
<feature type="region of interest" description="Disordered" evidence="1">
    <location>
        <begin position="196"/>
        <end position="534"/>
    </location>
</feature>
<proteinExistence type="predicted"/>
<comment type="caution">
    <text evidence="2">The sequence shown here is derived from an EMBL/GenBank/DDBJ whole genome shotgun (WGS) entry which is preliminary data.</text>
</comment>